<dbReference type="Gene3D" id="1.20.120.530">
    <property type="entry name" value="GntR ligand-binding domain-like"/>
    <property type="match status" value="1"/>
</dbReference>
<dbReference type="SUPFAM" id="SSF46785">
    <property type="entry name" value="Winged helix' DNA-binding domain"/>
    <property type="match status" value="1"/>
</dbReference>
<gene>
    <name evidence="5" type="ORF">MON41_16790</name>
</gene>
<keyword evidence="6" id="KW-1185">Reference proteome</keyword>
<comment type="caution">
    <text evidence="5">The sequence shown here is derived from an EMBL/GenBank/DDBJ whole genome shotgun (WGS) entry which is preliminary data.</text>
</comment>
<evidence type="ECO:0000256" key="1">
    <source>
        <dbReference type="ARBA" id="ARBA00023015"/>
    </source>
</evidence>
<accession>A0ABS9W9U3</accession>
<organism evidence="5 6">
    <name type="scientific">Teichococcus vastitatis</name>
    <dbReference type="NCBI Taxonomy" id="2307076"/>
    <lineage>
        <taxon>Bacteria</taxon>
        <taxon>Pseudomonadati</taxon>
        <taxon>Pseudomonadota</taxon>
        <taxon>Alphaproteobacteria</taxon>
        <taxon>Acetobacterales</taxon>
        <taxon>Roseomonadaceae</taxon>
        <taxon>Roseomonas</taxon>
    </lineage>
</organism>
<dbReference type="Proteomes" id="UP001201985">
    <property type="component" value="Unassembled WGS sequence"/>
</dbReference>
<evidence type="ECO:0000256" key="3">
    <source>
        <dbReference type="ARBA" id="ARBA00023163"/>
    </source>
</evidence>
<dbReference type="Gene3D" id="1.10.10.10">
    <property type="entry name" value="Winged helix-like DNA-binding domain superfamily/Winged helix DNA-binding domain"/>
    <property type="match status" value="1"/>
</dbReference>
<dbReference type="Pfam" id="PF00392">
    <property type="entry name" value="GntR"/>
    <property type="match status" value="1"/>
</dbReference>
<dbReference type="RefSeq" id="WP_120009597.1">
    <property type="nucleotide sequence ID" value="NZ_JALBUU010000028.1"/>
</dbReference>
<dbReference type="Pfam" id="PF07729">
    <property type="entry name" value="FCD"/>
    <property type="match status" value="1"/>
</dbReference>
<dbReference type="InterPro" id="IPR036390">
    <property type="entry name" value="WH_DNA-bd_sf"/>
</dbReference>
<dbReference type="PANTHER" id="PTHR43537:SF50">
    <property type="entry name" value="TRANSCRIPTIONAL REGULATORY PROTEIN"/>
    <property type="match status" value="1"/>
</dbReference>
<evidence type="ECO:0000313" key="6">
    <source>
        <dbReference type="Proteomes" id="UP001201985"/>
    </source>
</evidence>
<dbReference type="SMART" id="SM00895">
    <property type="entry name" value="FCD"/>
    <property type="match status" value="1"/>
</dbReference>
<dbReference type="SUPFAM" id="SSF48008">
    <property type="entry name" value="GntR ligand-binding domain-like"/>
    <property type="match status" value="1"/>
</dbReference>
<evidence type="ECO:0000259" key="4">
    <source>
        <dbReference type="PROSITE" id="PS50949"/>
    </source>
</evidence>
<evidence type="ECO:0000256" key="2">
    <source>
        <dbReference type="ARBA" id="ARBA00023125"/>
    </source>
</evidence>
<keyword evidence="2" id="KW-0238">DNA-binding</keyword>
<protein>
    <submittedName>
        <fullName evidence="5">GntR family transcriptional regulator</fullName>
    </submittedName>
</protein>
<dbReference type="InterPro" id="IPR036388">
    <property type="entry name" value="WH-like_DNA-bd_sf"/>
</dbReference>
<feature type="domain" description="HTH gntR-type" evidence="4">
    <location>
        <begin position="17"/>
        <end position="84"/>
    </location>
</feature>
<dbReference type="SMART" id="SM00345">
    <property type="entry name" value="HTH_GNTR"/>
    <property type="match status" value="1"/>
</dbReference>
<evidence type="ECO:0000313" key="5">
    <source>
        <dbReference type="EMBL" id="MCI0755379.1"/>
    </source>
</evidence>
<reference evidence="5 6" key="1">
    <citation type="submission" date="2022-03" db="EMBL/GenBank/DDBJ databases">
        <title>Complete genome analysis of Roseomonas KG 17.1 : a prolific producer of plant growth promoters.</title>
        <authorList>
            <person name="Saadouli I."/>
            <person name="Najjari A."/>
            <person name="Mosbah A."/>
            <person name="Ouzari H.I."/>
        </authorList>
    </citation>
    <scope>NUCLEOTIDE SEQUENCE [LARGE SCALE GENOMIC DNA]</scope>
    <source>
        <strain evidence="5 6">KG17-1</strain>
    </source>
</reference>
<proteinExistence type="predicted"/>
<dbReference type="InterPro" id="IPR008920">
    <property type="entry name" value="TF_FadR/GntR_C"/>
</dbReference>
<keyword evidence="3" id="KW-0804">Transcription</keyword>
<dbReference type="PANTHER" id="PTHR43537">
    <property type="entry name" value="TRANSCRIPTIONAL REGULATOR, GNTR FAMILY"/>
    <property type="match status" value="1"/>
</dbReference>
<keyword evidence="1" id="KW-0805">Transcription regulation</keyword>
<dbReference type="PROSITE" id="PS50949">
    <property type="entry name" value="HTH_GNTR"/>
    <property type="match status" value="1"/>
</dbReference>
<sequence>MPPQTADLQDDGPIIRQSLPAEVATRLRDLITQGQLAPGARLNEVALCAQLGVSRTPLREAVRRLAGEGLVELVPARGGVVRRLTLKDAADSLTVLKALETLAGRLACAAATEAGIADVAALHAAMLDRYAARDRLAYFKLNQAVHTAIVALSGNETLAWAHGAIQARMKHLRFIGNAGERKWADAVAEHEEMVRALAARDGEALAEVLALHLDRTLDRVAPLI</sequence>
<dbReference type="EMBL" id="JALBUU010000028">
    <property type="protein sequence ID" value="MCI0755379.1"/>
    <property type="molecule type" value="Genomic_DNA"/>
</dbReference>
<name>A0ABS9W9U3_9PROT</name>
<dbReference type="CDD" id="cd07377">
    <property type="entry name" value="WHTH_GntR"/>
    <property type="match status" value="1"/>
</dbReference>
<dbReference type="InterPro" id="IPR011711">
    <property type="entry name" value="GntR_C"/>
</dbReference>
<dbReference type="InterPro" id="IPR000524">
    <property type="entry name" value="Tscrpt_reg_HTH_GntR"/>
</dbReference>
<dbReference type="PRINTS" id="PR00035">
    <property type="entry name" value="HTHGNTR"/>
</dbReference>